<feature type="compositionally biased region" description="Polar residues" evidence="1">
    <location>
        <begin position="475"/>
        <end position="494"/>
    </location>
</feature>
<accession>A0AAE0ZPX3</accession>
<feature type="region of interest" description="Disordered" evidence="1">
    <location>
        <begin position="558"/>
        <end position="670"/>
    </location>
</feature>
<evidence type="ECO:0000313" key="3">
    <source>
        <dbReference type="Proteomes" id="UP001283361"/>
    </source>
</evidence>
<comment type="caution">
    <text evidence="2">The sequence shown here is derived from an EMBL/GenBank/DDBJ whole genome shotgun (WGS) entry which is preliminary data.</text>
</comment>
<feature type="compositionally biased region" description="Basic and acidic residues" evidence="1">
    <location>
        <begin position="382"/>
        <end position="393"/>
    </location>
</feature>
<dbReference type="EMBL" id="JAWDGP010003588">
    <property type="protein sequence ID" value="KAK3772866.1"/>
    <property type="molecule type" value="Genomic_DNA"/>
</dbReference>
<name>A0AAE0ZPX3_9GAST</name>
<feature type="region of interest" description="Disordered" evidence="1">
    <location>
        <begin position="431"/>
        <end position="503"/>
    </location>
</feature>
<keyword evidence="3" id="KW-1185">Reference proteome</keyword>
<feature type="compositionally biased region" description="Basic residues" evidence="1">
    <location>
        <begin position="449"/>
        <end position="461"/>
    </location>
</feature>
<feature type="region of interest" description="Disordered" evidence="1">
    <location>
        <begin position="162"/>
        <end position="210"/>
    </location>
</feature>
<organism evidence="2 3">
    <name type="scientific">Elysia crispata</name>
    <name type="common">lettuce slug</name>
    <dbReference type="NCBI Taxonomy" id="231223"/>
    <lineage>
        <taxon>Eukaryota</taxon>
        <taxon>Metazoa</taxon>
        <taxon>Spiralia</taxon>
        <taxon>Lophotrochozoa</taxon>
        <taxon>Mollusca</taxon>
        <taxon>Gastropoda</taxon>
        <taxon>Heterobranchia</taxon>
        <taxon>Euthyneura</taxon>
        <taxon>Panpulmonata</taxon>
        <taxon>Sacoglossa</taxon>
        <taxon>Placobranchoidea</taxon>
        <taxon>Plakobranchidae</taxon>
        <taxon>Elysia</taxon>
    </lineage>
</organism>
<proteinExistence type="predicted"/>
<feature type="compositionally biased region" description="Basic and acidic residues" evidence="1">
    <location>
        <begin position="597"/>
        <end position="612"/>
    </location>
</feature>
<feature type="compositionally biased region" description="Acidic residues" evidence="1">
    <location>
        <begin position="561"/>
        <end position="572"/>
    </location>
</feature>
<evidence type="ECO:0000313" key="2">
    <source>
        <dbReference type="EMBL" id="KAK3772866.1"/>
    </source>
</evidence>
<gene>
    <name evidence="2" type="ORF">RRG08_024051</name>
</gene>
<feature type="compositionally biased region" description="Basic residues" evidence="1">
    <location>
        <begin position="165"/>
        <end position="192"/>
    </location>
</feature>
<evidence type="ECO:0000256" key="1">
    <source>
        <dbReference type="SAM" id="MobiDB-lite"/>
    </source>
</evidence>
<dbReference type="AlphaFoldDB" id="A0AAE0ZPX3"/>
<feature type="region of interest" description="Disordered" evidence="1">
    <location>
        <begin position="365"/>
        <end position="393"/>
    </location>
</feature>
<feature type="compositionally biased region" description="Polar residues" evidence="1">
    <location>
        <begin position="615"/>
        <end position="626"/>
    </location>
</feature>
<feature type="compositionally biased region" description="Low complexity" evidence="1">
    <location>
        <begin position="366"/>
        <end position="377"/>
    </location>
</feature>
<sequence>MRRRNYCRTRSSSVRCPPGCCLPCCVPRRRRRSPRVNRCLFIPPPGLSTKRYCGDPCSPPPPACTPKPPFKSTCRRPQRPSMCSDPCTPRPRPLSCSPRSYSRPFRRMSRLYSSTNPCRPKKCGPLGPCVPSLTRRLDPCPFSLSLCDPCCPRLTSPCCYDAPKSKRSSCKPRRSRRSTSPKCRPGRSKSRRLSSCGSSYCESPCSKGSASKRCKTCGYEPCCCKKKLDGGHEEQVNCPEDASKGPTSWFLKKSEKCGKTKKANESHFCPWEAEVTVTGTVRGHCTSTAVEVAKRLTGKFSSRGQRYTTCKKNSKRCETVQEKCRPQKMALGYLDDGTKLDFSRNRCEDYDEGAVESKERYLNGRTNNANTEETATASRWRSSRDGVKGSERKYSGRGDLGFATAYIGRRRDEFNDDYTNFEEIHRNEVYPTSQRGHYRAPELNEPYSRHGHHSRHRHRRAQIYPAASDSDHSSYKTASGSMEYSRRYPNSSRDPGNVLYTRRKGRRKDVDLFTGNSSGRREAWWGRHNYHRTSFDDNCYYDDEEEEDAERDVINFKLVSDDDDDDGNDEDYCNNRINESDNDDIDKVNPHPSPTPRRLDVDRAARSSDRRSLSPATYSRRSNWFQEQRRHTHHPRVSGAAKHRPDLADSDVDGSSRQSSDGEWEGGRSSNAFYSKAREKQKGELVHQSKHLNHRKRVSYGEGIWFLKPSNLSAQEELGYSTASLRTDQRQRVYIKIIYRGSNNHRVDWERERELARALYDEYYTATTPLETAGTDTSKVLHLRNWM</sequence>
<dbReference type="Proteomes" id="UP001283361">
    <property type="component" value="Unassembled WGS sequence"/>
</dbReference>
<protein>
    <submittedName>
        <fullName evidence="2">Uncharacterized protein</fullName>
    </submittedName>
</protein>
<reference evidence="2" key="1">
    <citation type="journal article" date="2023" name="G3 (Bethesda)">
        <title>A reference genome for the long-term kleptoplast-retaining sea slug Elysia crispata morphotype clarki.</title>
        <authorList>
            <person name="Eastman K.E."/>
            <person name="Pendleton A.L."/>
            <person name="Shaikh M.A."/>
            <person name="Suttiyut T."/>
            <person name="Ogas R."/>
            <person name="Tomko P."/>
            <person name="Gavelis G."/>
            <person name="Widhalm J.R."/>
            <person name="Wisecaver J.H."/>
        </authorList>
    </citation>
    <scope>NUCLEOTIDE SEQUENCE</scope>
    <source>
        <strain evidence="2">ECLA1</strain>
    </source>
</reference>